<feature type="compositionally biased region" description="Pro residues" evidence="1">
    <location>
        <begin position="315"/>
        <end position="325"/>
    </location>
</feature>
<accession>A0AAN9VXM6</accession>
<evidence type="ECO:0000313" key="4">
    <source>
        <dbReference type="Proteomes" id="UP001378592"/>
    </source>
</evidence>
<reference evidence="3 4" key="1">
    <citation type="submission" date="2024-03" db="EMBL/GenBank/DDBJ databases">
        <title>The genome assembly and annotation of the cricket Gryllus longicercus Weissman &amp; Gray.</title>
        <authorList>
            <person name="Szrajer S."/>
            <person name="Gray D."/>
            <person name="Ylla G."/>
        </authorList>
    </citation>
    <scope>NUCLEOTIDE SEQUENCE [LARGE SCALE GENOMIC DNA]</scope>
    <source>
        <strain evidence="3">DAG 2021-001</strain>
        <tissue evidence="3">Whole body minus gut</tissue>
    </source>
</reference>
<comment type="caution">
    <text evidence="3">The sequence shown here is derived from an EMBL/GenBank/DDBJ whole genome shotgun (WGS) entry which is preliminary data.</text>
</comment>
<proteinExistence type="predicted"/>
<name>A0AAN9VXM6_9ORTH</name>
<keyword evidence="4" id="KW-1185">Reference proteome</keyword>
<feature type="transmembrane region" description="Helical" evidence="2">
    <location>
        <begin position="108"/>
        <end position="132"/>
    </location>
</feature>
<evidence type="ECO:0000313" key="3">
    <source>
        <dbReference type="EMBL" id="KAK7868322.1"/>
    </source>
</evidence>
<feature type="region of interest" description="Disordered" evidence="1">
    <location>
        <begin position="346"/>
        <end position="394"/>
    </location>
</feature>
<gene>
    <name evidence="3" type="ORF">R5R35_013627</name>
</gene>
<dbReference type="Proteomes" id="UP001378592">
    <property type="component" value="Unassembled WGS sequence"/>
</dbReference>
<sequence length="394" mass="41529">MAWWKKFIPGNRTTSSSPHHSDQHDSDNELANCTSDDSGTRTVCWSLNAGELCAENRDGRRSRSGSGSARSAWSGGSSESECAHQLVAGEARSPAADVTEVIAKYLPVAFWCAASCIFLLLGMLMLLVFTLALHVDDDNKQWVRAGRSGSNIVLGFGVVFFVLMFCTAVYIHYCRHDKIIREGVERRAAPRTLRAAREHRLTPHPLLFQRTLLGARAQAHMELVQLEAGPRAGPGAGPRAGPRAGPGAGPGAGGAAAPPPSYETVREPASAPPPAYSVAVRAAGASPPPPQTPKMYVRPWMPPPRSAPAPAAAAPSPPPPPPPAPASASPLLAARVSDRFRLASLRLPELPSGARRVALPPTPLAPPPHALLPSPTPSPPGRAQGRARAAPGRR</sequence>
<keyword evidence="2" id="KW-0812">Transmembrane</keyword>
<feature type="region of interest" description="Disordered" evidence="1">
    <location>
        <begin position="229"/>
        <end position="332"/>
    </location>
</feature>
<evidence type="ECO:0000256" key="2">
    <source>
        <dbReference type="SAM" id="Phobius"/>
    </source>
</evidence>
<feature type="transmembrane region" description="Helical" evidence="2">
    <location>
        <begin position="152"/>
        <end position="171"/>
    </location>
</feature>
<feature type="region of interest" description="Disordered" evidence="1">
    <location>
        <begin position="57"/>
        <end position="77"/>
    </location>
</feature>
<keyword evidence="2" id="KW-1133">Transmembrane helix</keyword>
<dbReference type="AlphaFoldDB" id="A0AAN9VXM6"/>
<protein>
    <submittedName>
        <fullName evidence="3">Uncharacterized protein</fullName>
    </submittedName>
</protein>
<organism evidence="3 4">
    <name type="scientific">Gryllus longicercus</name>
    <dbReference type="NCBI Taxonomy" id="2509291"/>
    <lineage>
        <taxon>Eukaryota</taxon>
        <taxon>Metazoa</taxon>
        <taxon>Ecdysozoa</taxon>
        <taxon>Arthropoda</taxon>
        <taxon>Hexapoda</taxon>
        <taxon>Insecta</taxon>
        <taxon>Pterygota</taxon>
        <taxon>Neoptera</taxon>
        <taxon>Polyneoptera</taxon>
        <taxon>Orthoptera</taxon>
        <taxon>Ensifera</taxon>
        <taxon>Gryllidea</taxon>
        <taxon>Grylloidea</taxon>
        <taxon>Gryllidae</taxon>
        <taxon>Gryllinae</taxon>
        <taxon>Gryllus</taxon>
    </lineage>
</organism>
<feature type="compositionally biased region" description="Low complexity" evidence="1">
    <location>
        <begin position="64"/>
        <end position="77"/>
    </location>
</feature>
<feature type="compositionally biased region" description="Pro residues" evidence="1">
    <location>
        <begin position="360"/>
        <end position="380"/>
    </location>
</feature>
<feature type="region of interest" description="Disordered" evidence="1">
    <location>
        <begin position="8"/>
        <end position="33"/>
    </location>
</feature>
<evidence type="ECO:0000256" key="1">
    <source>
        <dbReference type="SAM" id="MobiDB-lite"/>
    </source>
</evidence>
<feature type="compositionally biased region" description="Gly residues" evidence="1">
    <location>
        <begin position="232"/>
        <end position="254"/>
    </location>
</feature>
<dbReference type="EMBL" id="JAZDUA010000096">
    <property type="protein sequence ID" value="KAK7868322.1"/>
    <property type="molecule type" value="Genomic_DNA"/>
</dbReference>
<feature type="compositionally biased region" description="Low complexity" evidence="1">
    <location>
        <begin position="381"/>
        <end position="394"/>
    </location>
</feature>
<keyword evidence="2" id="KW-0472">Membrane</keyword>